<gene>
    <name evidence="3" type="ORF">Tam10B_1036</name>
</gene>
<keyword evidence="3" id="KW-0548">Nucleotidyltransferase</keyword>
<dbReference type="InterPro" id="IPR054566">
    <property type="entry name" value="ManC/GMP-like_b-helix"/>
</dbReference>
<dbReference type="EMBL" id="NEWD01000009">
    <property type="protein sequence ID" value="OXN00699.1"/>
    <property type="molecule type" value="Genomic_DNA"/>
</dbReference>
<dbReference type="Pfam" id="PF00483">
    <property type="entry name" value="NTP_transferase"/>
    <property type="match status" value="1"/>
</dbReference>
<feature type="domain" description="MannoseP isomerase/GMP-like beta-helix" evidence="2">
    <location>
        <begin position="334"/>
        <end position="389"/>
    </location>
</feature>
<dbReference type="GO" id="GO:0009298">
    <property type="term" value="P:GDP-mannose biosynthetic process"/>
    <property type="evidence" value="ECO:0007669"/>
    <property type="project" value="TreeGrafter"/>
</dbReference>
<dbReference type="SUPFAM" id="SSF159283">
    <property type="entry name" value="Guanosine diphospho-D-mannose pyrophosphorylase/mannose-6-phosphate isomerase linker domain"/>
    <property type="match status" value="1"/>
</dbReference>
<proteinExistence type="predicted"/>
<dbReference type="PANTHER" id="PTHR46390">
    <property type="entry name" value="MANNOSE-1-PHOSPHATE GUANYLYLTRANSFERASE"/>
    <property type="match status" value="1"/>
</dbReference>
<sequence length="398" mass="41948">MGAANMDDSASGNETKGTVGAVGTVLDFYPLIPAGGVGSRLWPISRGGRPKFLYDFLGSGCTMIQATFDRLAALAGAERVSVISGVAHEAAIRAQLPELDARNLFTEPVGRDSTAAIALSVAILAKRYGNDIVVGSFAADHVIRDDEAFASCVKQAVAAARAGYVVTIGIAATRPSTAFGYIRHGEPLGSSIPGAPDARRVRAFVEKPDAATAQAYLMTGEYRWNAGMFVMRADVLLEALRRLKPDIHRAVTVLADVWDADDGGEVRAEMMERLWPGVEKIAFDYALAEPLAAEGGVAVVPGGFGWDDIGDFNSVAALIPSVDARNNKIVGDAGRVVCLDSAGNVVVPSSDRMVTLLGADDLVVVDTLDALLVAPRARSQEVKRMVAELTARGHTEIL</sequence>
<dbReference type="AlphaFoldDB" id="A0A229VYK1"/>
<keyword evidence="4" id="KW-1185">Reference proteome</keyword>
<evidence type="ECO:0000313" key="4">
    <source>
        <dbReference type="Proteomes" id="UP000215433"/>
    </source>
</evidence>
<dbReference type="SUPFAM" id="SSF53448">
    <property type="entry name" value="Nucleotide-diphospho-sugar transferases"/>
    <property type="match status" value="1"/>
</dbReference>
<dbReference type="Pfam" id="PF22640">
    <property type="entry name" value="ManC_GMP_beta-helix"/>
    <property type="match status" value="1"/>
</dbReference>
<organism evidence="3 4">
    <name type="scientific">Bifidobacterium vansinderenii</name>
    <dbReference type="NCBI Taxonomy" id="1984871"/>
    <lineage>
        <taxon>Bacteria</taxon>
        <taxon>Bacillati</taxon>
        <taxon>Actinomycetota</taxon>
        <taxon>Actinomycetes</taxon>
        <taxon>Bifidobacteriales</taxon>
        <taxon>Bifidobacteriaceae</taxon>
        <taxon>Bifidobacterium</taxon>
    </lineage>
</organism>
<name>A0A229VYK1_9BIFI</name>
<dbReference type="Gene3D" id="3.90.550.10">
    <property type="entry name" value="Spore Coat Polysaccharide Biosynthesis Protein SpsA, Chain A"/>
    <property type="match status" value="1"/>
</dbReference>
<reference evidence="3 4" key="1">
    <citation type="submission" date="2017-05" db="EMBL/GenBank/DDBJ databases">
        <title>Bifidobacterium vansinderenii sp. nov.</title>
        <authorList>
            <person name="Lugli G.A."/>
            <person name="Duranti S."/>
            <person name="Mangifesta M."/>
        </authorList>
    </citation>
    <scope>NUCLEOTIDE SEQUENCE [LARGE SCALE GENOMIC DNA]</scope>
    <source>
        <strain evidence="3 4">Tam10B</strain>
    </source>
</reference>
<accession>A0A229VYK1</accession>
<dbReference type="PANTHER" id="PTHR46390:SF1">
    <property type="entry name" value="MANNOSE-1-PHOSPHATE GUANYLYLTRANSFERASE"/>
    <property type="match status" value="1"/>
</dbReference>
<dbReference type="InterPro" id="IPR051161">
    <property type="entry name" value="Mannose-6P_isomerase_type2"/>
</dbReference>
<dbReference type="InterPro" id="IPR049577">
    <property type="entry name" value="GMPP_N"/>
</dbReference>
<dbReference type="InterPro" id="IPR005835">
    <property type="entry name" value="NTP_transferase_dom"/>
</dbReference>
<protein>
    <submittedName>
        <fullName evidence="3">Mannose-1-phosphate guanylyltransferase</fullName>
    </submittedName>
</protein>
<dbReference type="Proteomes" id="UP000215433">
    <property type="component" value="Unassembled WGS sequence"/>
</dbReference>
<dbReference type="RefSeq" id="WP_233133605.1">
    <property type="nucleotide sequence ID" value="NZ_NEWD01000009.1"/>
</dbReference>
<dbReference type="CDD" id="cd02509">
    <property type="entry name" value="GDP-M1P_Guanylyltransferase"/>
    <property type="match status" value="1"/>
</dbReference>
<evidence type="ECO:0000313" key="3">
    <source>
        <dbReference type="EMBL" id="OXN00699.1"/>
    </source>
</evidence>
<comment type="caution">
    <text evidence="3">The sequence shown here is derived from an EMBL/GenBank/DDBJ whole genome shotgun (WGS) entry which is preliminary data.</text>
</comment>
<dbReference type="InterPro" id="IPR029044">
    <property type="entry name" value="Nucleotide-diphossugar_trans"/>
</dbReference>
<keyword evidence="3" id="KW-0808">Transferase</keyword>
<evidence type="ECO:0000259" key="2">
    <source>
        <dbReference type="Pfam" id="PF22640"/>
    </source>
</evidence>
<evidence type="ECO:0000259" key="1">
    <source>
        <dbReference type="Pfam" id="PF00483"/>
    </source>
</evidence>
<dbReference type="GO" id="GO:0004475">
    <property type="term" value="F:mannose-1-phosphate guanylyltransferase (GTP) activity"/>
    <property type="evidence" value="ECO:0007669"/>
    <property type="project" value="InterPro"/>
</dbReference>
<feature type="domain" description="Nucleotidyl transferase" evidence="1">
    <location>
        <begin position="30"/>
        <end position="316"/>
    </location>
</feature>